<sequence>MPTLKPVGHQSTNWMVRLVLMVAMAALTSFGTTSPRYSMQQAMYLPWRGSHLTIWLAGSKQALVISATDSCSW</sequence>
<name>A0A2M4A7P3_9DIPT</name>
<feature type="transmembrane region" description="Helical" evidence="1">
    <location>
        <begin position="14"/>
        <end position="33"/>
    </location>
</feature>
<evidence type="ECO:0000313" key="2">
    <source>
        <dbReference type="EMBL" id="MBW36813.1"/>
    </source>
</evidence>
<reference evidence="2" key="1">
    <citation type="submission" date="2018-01" db="EMBL/GenBank/DDBJ databases">
        <title>An insight into the sialome of Amazonian anophelines.</title>
        <authorList>
            <person name="Ribeiro J.M."/>
            <person name="Scarpassa V."/>
            <person name="Calvo E."/>
        </authorList>
    </citation>
    <scope>NUCLEOTIDE SEQUENCE</scope>
    <source>
        <tissue evidence="2">Salivary glands</tissue>
    </source>
</reference>
<dbReference type="AlphaFoldDB" id="A0A2M4A7P3"/>
<evidence type="ECO:0000256" key="1">
    <source>
        <dbReference type="SAM" id="Phobius"/>
    </source>
</evidence>
<protein>
    <submittedName>
        <fullName evidence="2">Putative secreted protein</fullName>
    </submittedName>
</protein>
<keyword evidence="1" id="KW-0812">Transmembrane</keyword>
<accession>A0A2M4A7P3</accession>
<proteinExistence type="predicted"/>
<keyword evidence="1" id="KW-1133">Transmembrane helix</keyword>
<keyword evidence="1" id="KW-0472">Membrane</keyword>
<organism evidence="2">
    <name type="scientific">Anopheles triannulatus</name>
    <dbReference type="NCBI Taxonomy" id="58253"/>
    <lineage>
        <taxon>Eukaryota</taxon>
        <taxon>Metazoa</taxon>
        <taxon>Ecdysozoa</taxon>
        <taxon>Arthropoda</taxon>
        <taxon>Hexapoda</taxon>
        <taxon>Insecta</taxon>
        <taxon>Pterygota</taxon>
        <taxon>Neoptera</taxon>
        <taxon>Endopterygota</taxon>
        <taxon>Diptera</taxon>
        <taxon>Nematocera</taxon>
        <taxon>Culicoidea</taxon>
        <taxon>Culicidae</taxon>
        <taxon>Anophelinae</taxon>
        <taxon>Anopheles</taxon>
    </lineage>
</organism>
<dbReference type="EMBL" id="GGFK01003492">
    <property type="protein sequence ID" value="MBW36813.1"/>
    <property type="molecule type" value="Transcribed_RNA"/>
</dbReference>